<gene>
    <name evidence="1" type="ORF">SAMN05444581_13020</name>
</gene>
<reference evidence="1 2" key="1">
    <citation type="submission" date="2016-10" db="EMBL/GenBank/DDBJ databases">
        <authorList>
            <person name="de Groot N.N."/>
        </authorList>
    </citation>
    <scope>NUCLEOTIDE SEQUENCE [LARGE SCALE GENOMIC DNA]</scope>
    <source>
        <strain evidence="1 2">NE2</strain>
    </source>
</reference>
<dbReference type="EMBL" id="FOSN01000030">
    <property type="protein sequence ID" value="SFK85405.1"/>
    <property type="molecule type" value="Genomic_DNA"/>
</dbReference>
<dbReference type="STRING" id="1612308.SAMN05444581_13020"/>
<evidence type="ECO:0000313" key="2">
    <source>
        <dbReference type="Proteomes" id="UP000198755"/>
    </source>
</evidence>
<evidence type="ECO:0000313" key="1">
    <source>
        <dbReference type="EMBL" id="SFK85405.1"/>
    </source>
</evidence>
<organism evidence="1 2">
    <name type="scientific">Methylocapsa palsarum</name>
    <dbReference type="NCBI Taxonomy" id="1612308"/>
    <lineage>
        <taxon>Bacteria</taxon>
        <taxon>Pseudomonadati</taxon>
        <taxon>Pseudomonadota</taxon>
        <taxon>Alphaproteobacteria</taxon>
        <taxon>Hyphomicrobiales</taxon>
        <taxon>Beijerinckiaceae</taxon>
        <taxon>Methylocapsa</taxon>
    </lineage>
</organism>
<dbReference type="Proteomes" id="UP000198755">
    <property type="component" value="Unassembled WGS sequence"/>
</dbReference>
<sequence length="457" mass="51483">MALSSRSTPARRTIALTPLHSGQAKAYWALRPHRFKALRCGRRFGKTDYAKTWIAQGLLQGEECAWFAPQHMTWSEVYSDLLQTLEPILDASSKAAATIRLSTRARLDFWSLENRIAGRGRRYRRVVVDEAAFAKDGDNRSDDSMMAIWEKAIKPTLYDYGGEALVCSNSAGKNPENFFCNICNDPQYGFHEFHATTMDNPLLPKRRQGEGEATWLARRDQFQADLVRDNDPLVYAQEYMAEFVDWSGAAFFNREKLLVDNRPVSYPAVCDAVFAVIDTASKTGTDNDATGVTFFAVDKRFGGTPLLILDWDIAQIEGAILETWLPTVFERLETLARETRAVNGSIGAFIEDKNSGTILLQQARRRGMPAQPIDSQLTAMGKDERAISVSGYVHRGMVKYTSHAFNKTAIYKRHSRNHLLDQVENFRIGDRDRDREDDLLDTFCYGIAAALGNSEGF</sequence>
<dbReference type="AlphaFoldDB" id="A0A1I4CWY4"/>
<keyword evidence="2" id="KW-1185">Reference proteome</keyword>
<dbReference type="Gene3D" id="3.40.50.300">
    <property type="entry name" value="P-loop containing nucleotide triphosphate hydrolases"/>
    <property type="match status" value="1"/>
</dbReference>
<name>A0A1I4CWY4_9HYPH</name>
<dbReference type="InterPro" id="IPR027417">
    <property type="entry name" value="P-loop_NTPase"/>
</dbReference>
<proteinExistence type="predicted"/>
<protein>
    <recommendedName>
        <fullName evidence="3">Terminase-like family protein</fullName>
    </recommendedName>
</protein>
<accession>A0A1I4CWY4</accession>
<evidence type="ECO:0008006" key="3">
    <source>
        <dbReference type="Google" id="ProtNLM"/>
    </source>
</evidence>